<feature type="domain" description="DUF1559" evidence="2">
    <location>
        <begin position="36"/>
        <end position="297"/>
    </location>
</feature>
<dbReference type="EMBL" id="JAXBLV010000175">
    <property type="protein sequence ID" value="MDY3560113.1"/>
    <property type="molecule type" value="Genomic_DNA"/>
</dbReference>
<dbReference type="RefSeq" id="WP_320686756.1">
    <property type="nucleotide sequence ID" value="NZ_JAXBLV010000175.1"/>
</dbReference>
<dbReference type="PANTHER" id="PTHR30093:SF2">
    <property type="entry name" value="TYPE II SECRETION SYSTEM PROTEIN H"/>
    <property type="match status" value="1"/>
</dbReference>
<dbReference type="Proteomes" id="UP001272242">
    <property type="component" value="Unassembled WGS sequence"/>
</dbReference>
<comment type="caution">
    <text evidence="3">The sequence shown here is derived from an EMBL/GenBank/DDBJ whole genome shotgun (WGS) entry which is preliminary data.</text>
</comment>
<feature type="transmembrane region" description="Helical" evidence="1">
    <location>
        <begin position="12"/>
        <end position="35"/>
    </location>
</feature>
<keyword evidence="1" id="KW-0472">Membrane</keyword>
<name>A0ABU5F1W1_9BACT</name>
<gene>
    <name evidence="3" type="ORF">R5W23_001338</name>
</gene>
<evidence type="ECO:0000313" key="3">
    <source>
        <dbReference type="EMBL" id="MDY3560113.1"/>
    </source>
</evidence>
<dbReference type="InterPro" id="IPR027558">
    <property type="entry name" value="Pre_pil_HX9DG_C"/>
</dbReference>
<dbReference type="SUPFAM" id="SSF54523">
    <property type="entry name" value="Pili subunits"/>
    <property type="match status" value="1"/>
</dbReference>
<dbReference type="Pfam" id="PF07963">
    <property type="entry name" value="N_methyl"/>
    <property type="match status" value="1"/>
</dbReference>
<evidence type="ECO:0000259" key="2">
    <source>
        <dbReference type="Pfam" id="PF07596"/>
    </source>
</evidence>
<reference evidence="4" key="1">
    <citation type="journal article" date="2023" name="Mar. Drugs">
        <title>Gemmata algarum, a Novel Planctomycete Isolated from an Algal Mat, Displays Antimicrobial Activity.</title>
        <authorList>
            <person name="Kumar G."/>
            <person name="Kallscheuer N."/>
            <person name="Kashif M."/>
            <person name="Ahamad S."/>
            <person name="Jagadeeshwari U."/>
            <person name="Pannikurungottu S."/>
            <person name="Haufschild T."/>
            <person name="Kabuu M."/>
            <person name="Sasikala C."/>
            <person name="Jogler C."/>
            <person name="Ramana C."/>
        </authorList>
    </citation>
    <scope>NUCLEOTIDE SEQUENCE [LARGE SCALE GENOMIC DNA]</scope>
    <source>
        <strain evidence="4">JC673</strain>
    </source>
</reference>
<dbReference type="NCBIfam" id="TIGR02532">
    <property type="entry name" value="IV_pilin_GFxxxE"/>
    <property type="match status" value="1"/>
</dbReference>
<dbReference type="PANTHER" id="PTHR30093">
    <property type="entry name" value="GENERAL SECRETION PATHWAY PROTEIN G"/>
    <property type="match status" value="1"/>
</dbReference>
<accession>A0ABU5F1W1</accession>
<keyword evidence="1" id="KW-0812">Transmembrane</keyword>
<keyword evidence="4" id="KW-1185">Reference proteome</keyword>
<keyword evidence="1" id="KW-1133">Transmembrane helix</keyword>
<organism evidence="3 4">
    <name type="scientific">Gemmata algarum</name>
    <dbReference type="NCBI Taxonomy" id="2975278"/>
    <lineage>
        <taxon>Bacteria</taxon>
        <taxon>Pseudomonadati</taxon>
        <taxon>Planctomycetota</taxon>
        <taxon>Planctomycetia</taxon>
        <taxon>Gemmatales</taxon>
        <taxon>Gemmataceae</taxon>
        <taxon>Gemmata</taxon>
    </lineage>
</organism>
<dbReference type="InterPro" id="IPR011453">
    <property type="entry name" value="DUF1559"/>
</dbReference>
<protein>
    <submittedName>
        <fullName evidence="3">DUF1559 domain-containing protein</fullName>
    </submittedName>
</protein>
<evidence type="ECO:0000256" key="1">
    <source>
        <dbReference type="SAM" id="Phobius"/>
    </source>
</evidence>
<sequence>MLLFARSRRLAFTLIELLVVIAIIAILIGLLLPAVQKVREAAARMKCQNNLKQLGLAVHGYHDSNQVFPSGRPKHPTLNNWGSYTVYSWNILPATTESTGGWLMRVLPYIEQQNLPSSLTGLTSTGNIASQVNTIGGNRVSIFECPSDPLVSQLATQYTPARALTSYVGVSGNDEWSESGYYGSNARNGIFAVYSWSSQTQAPPKIASVTDGLSNTTMVGERPPMSTLAWGSWRGSDFNTVLANPNRETSIVSGCPAPAYFSPDVITNKCAVMHFWSLHTGGGNWLLGDGSVRYFAYAAGTTVLPQMASRDGGEVVSGD</sequence>
<dbReference type="Pfam" id="PF07596">
    <property type="entry name" value="SBP_bac_10"/>
    <property type="match status" value="1"/>
</dbReference>
<dbReference type="Gene3D" id="3.30.700.10">
    <property type="entry name" value="Glycoprotein, Type 4 Pilin"/>
    <property type="match status" value="1"/>
</dbReference>
<proteinExistence type="predicted"/>
<dbReference type="InterPro" id="IPR012902">
    <property type="entry name" value="N_methyl_site"/>
</dbReference>
<evidence type="ECO:0000313" key="4">
    <source>
        <dbReference type="Proteomes" id="UP001272242"/>
    </source>
</evidence>
<dbReference type="InterPro" id="IPR045584">
    <property type="entry name" value="Pilin-like"/>
</dbReference>
<dbReference type="NCBIfam" id="TIGR04294">
    <property type="entry name" value="pre_pil_HX9DG"/>
    <property type="match status" value="1"/>
</dbReference>